<keyword evidence="4" id="KW-1185">Reference proteome</keyword>
<organism evidence="3 4">
    <name type="scientific">Rhipicephalus sanguineus</name>
    <name type="common">Brown dog tick</name>
    <name type="synonym">Ixodes sanguineus</name>
    <dbReference type="NCBI Taxonomy" id="34632"/>
    <lineage>
        <taxon>Eukaryota</taxon>
        <taxon>Metazoa</taxon>
        <taxon>Ecdysozoa</taxon>
        <taxon>Arthropoda</taxon>
        <taxon>Chelicerata</taxon>
        <taxon>Arachnida</taxon>
        <taxon>Acari</taxon>
        <taxon>Parasitiformes</taxon>
        <taxon>Ixodida</taxon>
        <taxon>Ixodoidea</taxon>
        <taxon>Ixodidae</taxon>
        <taxon>Rhipicephalinae</taxon>
        <taxon>Rhipicephalus</taxon>
        <taxon>Rhipicephalus</taxon>
    </lineage>
</organism>
<evidence type="ECO:0000313" key="3">
    <source>
        <dbReference type="EMBL" id="KAH7957411.1"/>
    </source>
</evidence>
<feature type="domain" description="Integrator complex subunit 1 RPB2-binding" evidence="2">
    <location>
        <begin position="265"/>
        <end position="412"/>
    </location>
</feature>
<dbReference type="VEuPathDB" id="VectorBase:RSAN_047416"/>
<reference evidence="3" key="1">
    <citation type="journal article" date="2020" name="Cell">
        <title>Large-Scale Comparative Analyses of Tick Genomes Elucidate Their Genetic Diversity and Vector Capacities.</title>
        <authorList>
            <consortium name="Tick Genome and Microbiome Consortium (TIGMIC)"/>
            <person name="Jia N."/>
            <person name="Wang J."/>
            <person name="Shi W."/>
            <person name="Du L."/>
            <person name="Sun Y."/>
            <person name="Zhan W."/>
            <person name="Jiang J.F."/>
            <person name="Wang Q."/>
            <person name="Zhang B."/>
            <person name="Ji P."/>
            <person name="Bell-Sakyi L."/>
            <person name="Cui X.M."/>
            <person name="Yuan T.T."/>
            <person name="Jiang B.G."/>
            <person name="Yang W.F."/>
            <person name="Lam T.T."/>
            <person name="Chang Q.C."/>
            <person name="Ding S.J."/>
            <person name="Wang X.J."/>
            <person name="Zhu J.G."/>
            <person name="Ruan X.D."/>
            <person name="Zhao L."/>
            <person name="Wei J.T."/>
            <person name="Ye R.Z."/>
            <person name="Que T.C."/>
            <person name="Du C.H."/>
            <person name="Zhou Y.H."/>
            <person name="Cheng J.X."/>
            <person name="Dai P.F."/>
            <person name="Guo W.B."/>
            <person name="Han X.H."/>
            <person name="Huang E.J."/>
            <person name="Li L.F."/>
            <person name="Wei W."/>
            <person name="Gao Y.C."/>
            <person name="Liu J.Z."/>
            <person name="Shao H.Z."/>
            <person name="Wang X."/>
            <person name="Wang C.C."/>
            <person name="Yang T.C."/>
            <person name="Huo Q.B."/>
            <person name="Li W."/>
            <person name="Chen H.Y."/>
            <person name="Chen S.E."/>
            <person name="Zhou L.G."/>
            <person name="Ni X.B."/>
            <person name="Tian J.H."/>
            <person name="Sheng Y."/>
            <person name="Liu T."/>
            <person name="Pan Y.S."/>
            <person name="Xia L.Y."/>
            <person name="Li J."/>
            <person name="Zhao F."/>
            <person name="Cao W.C."/>
        </authorList>
    </citation>
    <scope>NUCLEOTIDE SEQUENCE</scope>
    <source>
        <strain evidence="3">Rsan-2018</strain>
    </source>
</reference>
<dbReference type="GO" id="GO:0034474">
    <property type="term" value="P:U2 snRNA 3'-end processing"/>
    <property type="evidence" value="ECO:0007669"/>
    <property type="project" value="InterPro"/>
</dbReference>
<evidence type="ECO:0000256" key="1">
    <source>
        <dbReference type="SAM" id="MobiDB-lite"/>
    </source>
</evidence>
<dbReference type="GO" id="GO:0032039">
    <property type="term" value="C:integrator complex"/>
    <property type="evidence" value="ECO:0007669"/>
    <property type="project" value="InterPro"/>
</dbReference>
<proteinExistence type="predicted"/>
<name>A0A9D4SXN3_RHISA</name>
<dbReference type="EMBL" id="JABSTV010001250">
    <property type="protein sequence ID" value="KAH7957411.1"/>
    <property type="molecule type" value="Genomic_DNA"/>
</dbReference>
<dbReference type="Pfam" id="PF12432">
    <property type="entry name" value="INTS1_RP2B-bd"/>
    <property type="match status" value="1"/>
</dbReference>
<protein>
    <recommendedName>
        <fullName evidence="2">Integrator complex subunit 1 RPB2-binding domain-containing protein</fullName>
    </recommendedName>
</protein>
<feature type="region of interest" description="Disordered" evidence="1">
    <location>
        <begin position="1"/>
        <end position="109"/>
    </location>
</feature>
<gene>
    <name evidence="3" type="ORF">HPB52_018572</name>
</gene>
<accession>A0A9D4SXN3</accession>
<dbReference type="PANTHER" id="PTHR21224">
    <property type="entry name" value="INTEGRATOR COMPLEX SUBUNIT 1"/>
    <property type="match status" value="1"/>
</dbReference>
<dbReference type="InterPro" id="IPR022145">
    <property type="entry name" value="INTS1_RPB2-bd"/>
</dbReference>
<sequence>MEREKGKGSQKRGPNKVKASLFPSGDFIALGSKQRSAPDVPEPKPPVKQSTLSSTSSSTERKRPEAVGASSSLVPSKKPKLAATAAPSSLARLGPGGSQIKRETPSNKSEQWDVIAVEVDPTDFLSRVLKAEDVGDDDKVESLMCGAAKTLKNMRPKPDPMLYLTLMFLAKTRPRIFDSEGSVEAFTSLLKRDVAVNFKTKGNNLISVLACNLLLAAFQDNPDACPSPPAQAVDDDDSLSSLHLDLKESPENVAVVPRFAGSKTNIEHYILEVIHEQLNRRQPMDISKNLLRLLVSACGISEVRSLVAHRLETWLQNPKLTRPAQDLLLTVCMNCNQHNKHDVEVIGCLIRIRLKTKPVVNHFMQCVKELLGQHVDNLSTVLKHCIYNELSNSRNPNNMQLLSVIFSTRQKKQPGEIIRSLRHDLNFSAFCLGLMQERKETQFQELEQPLRERLFMSITDLIVKAIFLAITPAVREAATALFRGEKKDISPLRNYQMQVATIQRDTVWWLHTVVPKMFKPGRNEFLHCLHKAFFLEQLEHYCKDNWPPETDRHLMLRLASDVPALEDTLIRILIIGMSKEHPLNPSDALELVDQLIRRAAAIYKEDSHPVLVVERTELIEIIFHLCAYHHPENITLPAGYTPPNLAIADYYWKAWIMLLIVVAHNPSTFGEMAFASHPTLQSLVEMCITNHFVFPPPTLAVGEKADEIKAREMQIAQVEKQKILEFETHLAAASTKVTITESNSLLLSKLITMDPQGVTRRPPPQVLDQLKALNETLKLGHLLCRSRKPDFLLGIIQRQGTSHMPWLAELVESSEGSLDLLPVQCLCEFLLDEELEGSIGAADPRGRKTRKGQDENSAE</sequence>
<evidence type="ECO:0000259" key="2">
    <source>
        <dbReference type="Pfam" id="PF12432"/>
    </source>
</evidence>
<comment type="caution">
    <text evidence="3">The sequence shown here is derived from an EMBL/GenBank/DDBJ whole genome shotgun (WGS) entry which is preliminary data.</text>
</comment>
<reference evidence="3" key="2">
    <citation type="submission" date="2021-09" db="EMBL/GenBank/DDBJ databases">
        <authorList>
            <person name="Jia N."/>
            <person name="Wang J."/>
            <person name="Shi W."/>
            <person name="Du L."/>
            <person name="Sun Y."/>
            <person name="Zhan W."/>
            <person name="Jiang J."/>
            <person name="Wang Q."/>
            <person name="Zhang B."/>
            <person name="Ji P."/>
            <person name="Sakyi L.B."/>
            <person name="Cui X."/>
            <person name="Yuan T."/>
            <person name="Jiang B."/>
            <person name="Yang W."/>
            <person name="Lam T.T.-Y."/>
            <person name="Chang Q."/>
            <person name="Ding S."/>
            <person name="Wang X."/>
            <person name="Zhu J."/>
            <person name="Ruan X."/>
            <person name="Zhao L."/>
            <person name="Wei J."/>
            <person name="Que T."/>
            <person name="Du C."/>
            <person name="Cheng J."/>
            <person name="Dai P."/>
            <person name="Han X."/>
            <person name="Huang E."/>
            <person name="Gao Y."/>
            <person name="Liu J."/>
            <person name="Shao H."/>
            <person name="Ye R."/>
            <person name="Li L."/>
            <person name="Wei W."/>
            <person name="Wang X."/>
            <person name="Wang C."/>
            <person name="Huo Q."/>
            <person name="Li W."/>
            <person name="Guo W."/>
            <person name="Chen H."/>
            <person name="Chen S."/>
            <person name="Zhou L."/>
            <person name="Zhou L."/>
            <person name="Ni X."/>
            <person name="Tian J."/>
            <person name="Zhou Y."/>
            <person name="Sheng Y."/>
            <person name="Liu T."/>
            <person name="Pan Y."/>
            <person name="Xia L."/>
            <person name="Li J."/>
            <person name="Zhao F."/>
            <person name="Cao W."/>
        </authorList>
    </citation>
    <scope>NUCLEOTIDE SEQUENCE</scope>
    <source>
        <strain evidence="3">Rsan-2018</strain>
        <tissue evidence="3">Larvae</tissue>
    </source>
</reference>
<evidence type="ECO:0000313" key="4">
    <source>
        <dbReference type="Proteomes" id="UP000821837"/>
    </source>
</evidence>
<dbReference type="InterPro" id="IPR038902">
    <property type="entry name" value="INTS1"/>
</dbReference>
<dbReference type="AlphaFoldDB" id="A0A9D4SXN3"/>
<dbReference type="Proteomes" id="UP000821837">
    <property type="component" value="Unassembled WGS sequence"/>
</dbReference>
<feature type="region of interest" description="Disordered" evidence="1">
    <location>
        <begin position="840"/>
        <end position="859"/>
    </location>
</feature>
<dbReference type="PANTHER" id="PTHR21224:SF1">
    <property type="entry name" value="INTEGRATOR COMPLEX SUBUNIT 1"/>
    <property type="match status" value="1"/>
</dbReference>